<gene>
    <name evidence="4" type="ORF">ELS82_03310</name>
</gene>
<comment type="similarity">
    <text evidence="2">Belongs to the NAD(P)-dependent epimerase/dehydratase family.</text>
</comment>
<accession>A0A4Y8WJJ1</accession>
<name>A0A4Y8WJJ1_9VIBR</name>
<dbReference type="RefSeq" id="WP_134834222.1">
    <property type="nucleotide sequence ID" value="NZ_SATR01000003.1"/>
</dbReference>
<evidence type="ECO:0000256" key="2">
    <source>
        <dbReference type="ARBA" id="ARBA00007637"/>
    </source>
</evidence>
<dbReference type="Proteomes" id="UP000297753">
    <property type="component" value="Unassembled WGS sequence"/>
</dbReference>
<keyword evidence="5" id="KW-1185">Reference proteome</keyword>
<protein>
    <submittedName>
        <fullName evidence="4">NAD(P)-dependent oxidoreductase</fullName>
    </submittedName>
</protein>
<proteinExistence type="inferred from homology"/>
<sequence>MSVDIEDLKLIAKKLTSDFEFYREQRVFITGGTGFFGKWLLESFIYLNEVHSLNVSVTILSRSPSKFKRDFPRLFNHKNFRFLQGDIRSVHDIKGSYDLIIHAATDVSTELNKSNPELMRSTIMDGAIKICELAEKSNCKRILYTSSGAVYGPQPETMDKMSESFVNNPDFDFEDAYSSAKRESEKYFRYNSPCDIVIARCFSFAGPYLPLNGTYAFGNFINDHVNKRDTVIKSDGSSLRSYMYSADLVIWLLRILSSGKNRDMYNVGSSSSISIKDLAEKISTTRVKVLGAKDNNKNRYIPSVEKARIELDLKENYNIEQIINKTKAFYK</sequence>
<evidence type="ECO:0000259" key="3">
    <source>
        <dbReference type="Pfam" id="PF01370"/>
    </source>
</evidence>
<feature type="domain" description="NAD-dependent epimerase/dehydratase" evidence="3">
    <location>
        <begin position="27"/>
        <end position="268"/>
    </location>
</feature>
<dbReference type="InterPro" id="IPR036291">
    <property type="entry name" value="NAD(P)-bd_dom_sf"/>
</dbReference>
<dbReference type="SUPFAM" id="SSF51735">
    <property type="entry name" value="NAD(P)-binding Rossmann-fold domains"/>
    <property type="match status" value="1"/>
</dbReference>
<comment type="pathway">
    <text evidence="1">Bacterial outer membrane biogenesis; LPS O-antigen biosynthesis.</text>
</comment>
<evidence type="ECO:0000313" key="5">
    <source>
        <dbReference type="Proteomes" id="UP000297753"/>
    </source>
</evidence>
<organism evidence="4 5">
    <name type="scientific">Vibrio ouci</name>
    <dbReference type="NCBI Taxonomy" id="2499078"/>
    <lineage>
        <taxon>Bacteria</taxon>
        <taxon>Pseudomonadati</taxon>
        <taxon>Pseudomonadota</taxon>
        <taxon>Gammaproteobacteria</taxon>
        <taxon>Vibrionales</taxon>
        <taxon>Vibrionaceae</taxon>
        <taxon>Vibrio</taxon>
    </lineage>
</organism>
<dbReference type="PANTHER" id="PTHR43000">
    <property type="entry name" value="DTDP-D-GLUCOSE 4,6-DEHYDRATASE-RELATED"/>
    <property type="match status" value="1"/>
</dbReference>
<dbReference type="EMBL" id="SATR01000003">
    <property type="protein sequence ID" value="TFH92994.1"/>
    <property type="molecule type" value="Genomic_DNA"/>
</dbReference>
<comment type="caution">
    <text evidence="4">The sequence shown here is derived from an EMBL/GenBank/DDBJ whole genome shotgun (WGS) entry which is preliminary data.</text>
</comment>
<dbReference type="AlphaFoldDB" id="A0A4Y8WJJ1"/>
<evidence type="ECO:0000313" key="4">
    <source>
        <dbReference type="EMBL" id="TFH92994.1"/>
    </source>
</evidence>
<dbReference type="InterPro" id="IPR001509">
    <property type="entry name" value="Epimerase_deHydtase"/>
</dbReference>
<dbReference type="Gene3D" id="3.40.50.720">
    <property type="entry name" value="NAD(P)-binding Rossmann-like Domain"/>
    <property type="match status" value="1"/>
</dbReference>
<dbReference type="OrthoDB" id="9803111at2"/>
<dbReference type="Pfam" id="PF01370">
    <property type="entry name" value="Epimerase"/>
    <property type="match status" value="1"/>
</dbReference>
<evidence type="ECO:0000256" key="1">
    <source>
        <dbReference type="ARBA" id="ARBA00005125"/>
    </source>
</evidence>
<reference evidence="4 5" key="1">
    <citation type="submission" date="2019-01" db="EMBL/GenBank/DDBJ databases">
        <title>Vibrio BEI176 sp. nov, a marine bacterium isolated from China: eastern marignal seas.</title>
        <authorList>
            <person name="Li B."/>
        </authorList>
    </citation>
    <scope>NUCLEOTIDE SEQUENCE [LARGE SCALE GENOMIC DNA]</scope>
    <source>
        <strain evidence="4 5">BEI176</strain>
    </source>
</reference>